<keyword evidence="2" id="KW-1185">Reference proteome</keyword>
<dbReference type="PANTHER" id="PTHR36932:SF1">
    <property type="entry name" value="CAPSULAR POLYSACCHARIDE BIOSYNTHESIS PROTEIN"/>
    <property type="match status" value="1"/>
</dbReference>
<evidence type="ECO:0008006" key="3">
    <source>
        <dbReference type="Google" id="ProtNLM"/>
    </source>
</evidence>
<organism evidence="1 2">
    <name type="scientific">Spongiivirga citrea</name>
    <dbReference type="NCBI Taxonomy" id="1481457"/>
    <lineage>
        <taxon>Bacteria</taxon>
        <taxon>Pseudomonadati</taxon>
        <taxon>Bacteroidota</taxon>
        <taxon>Flavobacteriia</taxon>
        <taxon>Flavobacteriales</taxon>
        <taxon>Flavobacteriaceae</taxon>
        <taxon>Spongiivirga</taxon>
    </lineage>
</organism>
<reference evidence="1 2" key="1">
    <citation type="submission" date="2020-01" db="EMBL/GenBank/DDBJ databases">
        <title>Spongiivirga citrea KCTC 32990T.</title>
        <authorList>
            <person name="Wang G."/>
        </authorList>
    </citation>
    <scope>NUCLEOTIDE SEQUENCE [LARGE SCALE GENOMIC DNA]</scope>
    <source>
        <strain evidence="1 2">KCTC 32990</strain>
    </source>
</reference>
<dbReference type="InterPro" id="IPR042099">
    <property type="entry name" value="ANL_N_sf"/>
</dbReference>
<dbReference type="PANTHER" id="PTHR36932">
    <property type="entry name" value="CAPSULAR POLYSACCHARIDE BIOSYNTHESIS PROTEIN"/>
    <property type="match status" value="1"/>
</dbReference>
<dbReference type="EMBL" id="JAABOQ010000001">
    <property type="protein sequence ID" value="NER16040.1"/>
    <property type="molecule type" value="Genomic_DNA"/>
</dbReference>
<name>A0A6M0CQ29_9FLAO</name>
<evidence type="ECO:0000313" key="1">
    <source>
        <dbReference type="EMBL" id="NER16040.1"/>
    </source>
</evidence>
<gene>
    <name evidence="1" type="ORF">GWK10_02400</name>
</gene>
<proteinExistence type="predicted"/>
<evidence type="ECO:0000313" key="2">
    <source>
        <dbReference type="Proteomes" id="UP000474296"/>
    </source>
</evidence>
<dbReference type="Proteomes" id="UP000474296">
    <property type="component" value="Unassembled WGS sequence"/>
</dbReference>
<dbReference type="RefSeq" id="WP_164029296.1">
    <property type="nucleotide sequence ID" value="NZ_JAABOQ010000001.1"/>
</dbReference>
<dbReference type="SUPFAM" id="SSF56801">
    <property type="entry name" value="Acetyl-CoA synthetase-like"/>
    <property type="match status" value="1"/>
</dbReference>
<dbReference type="AlphaFoldDB" id="A0A6M0CQ29"/>
<sequence length="438" mass="50143">MGFFEKVRTKSFWAFDAVKGGVVRKYVDDIESIFNSQNKEETKVVVNNYLDSLKQHATSTVPFYKNYENADFLELPVVSKKQIVTNYDSFYSKGYNASDCVVKSTSGSTGEPFKVRQDLNKVRRNNADTIFFSKLVGYNIGYPLYFIRFWDVSLRKSGVDAFLQNIKPYEIIGLNEALISEFCRDISKKDKTKKSILAYSSGFDKLVNYLEDSEKKYDFSQVSSLIAMSEALSDTTKKKAAHFFNVPIVSRYSNTENGIIAQQLHHPDFPNRFYINTASYYVEIVHLENDKPADHGTVGRIVVTDLFNYAMPLIRYDTGDLGVMNVDEHGTPFLERIEGRIMDAIFNTKGDLVSSFIPTHLEEYPGIIEYQFDQISEKGYAIFLVINNKFKAEQDILDYMKTHFGQDANIQINYIDSIPLLSSGKRKKVLNTFKNPID</sequence>
<accession>A0A6M0CQ29</accession>
<comment type="caution">
    <text evidence="1">The sequence shown here is derived from an EMBL/GenBank/DDBJ whole genome shotgun (WGS) entry which is preliminary data.</text>
</comment>
<dbReference type="Gene3D" id="3.40.50.12780">
    <property type="entry name" value="N-terminal domain of ligase-like"/>
    <property type="match status" value="1"/>
</dbReference>
<dbReference type="InterPro" id="IPR053158">
    <property type="entry name" value="CapK_Type1_Caps_Biosynth"/>
</dbReference>
<protein>
    <recommendedName>
        <fullName evidence="3">Phenylacetate--CoA ligase family protein</fullName>
    </recommendedName>
</protein>